<feature type="binding site" evidence="4">
    <location>
        <position position="136"/>
    </location>
    <ligand>
        <name>Mn(2+)</name>
        <dbReference type="ChEBI" id="CHEBI:29035"/>
        <label>1</label>
    </ligand>
</feature>
<dbReference type="RefSeq" id="WP_014965208.1">
    <property type="nucleotide sequence ID" value="NC_018656.1"/>
</dbReference>
<comment type="cofactor">
    <cofactor evidence="4">
        <name>Mn(2+)</name>
        <dbReference type="ChEBI" id="CHEBI:29035"/>
    </cofactor>
    <text evidence="4">Binds 2 manganese ions per subunit.</text>
</comment>
<feature type="binding site" evidence="4">
    <location>
        <position position="132"/>
    </location>
    <ligand>
        <name>Mn(2+)</name>
        <dbReference type="ChEBI" id="CHEBI:29035"/>
        <label>1</label>
    </ligand>
</feature>
<evidence type="ECO:0000313" key="6">
    <source>
        <dbReference type="EMBL" id="AFS82837.1"/>
    </source>
</evidence>
<dbReference type="PANTHER" id="PTHR11358:SF26">
    <property type="entry name" value="GUANIDINO ACID HYDROLASE, MITOCHONDRIAL"/>
    <property type="match status" value="1"/>
</dbReference>
<dbReference type="PIRSF" id="PIRSF036979">
    <property type="entry name" value="Arginase"/>
    <property type="match status" value="1"/>
</dbReference>
<protein>
    <submittedName>
        <fullName evidence="6">Agmatinase</fullName>
    </submittedName>
</protein>
<evidence type="ECO:0000256" key="5">
    <source>
        <dbReference type="RuleBase" id="RU003684"/>
    </source>
</evidence>
<dbReference type="CDD" id="cd11593">
    <property type="entry name" value="Agmatinase-like_2"/>
    <property type="match status" value="1"/>
</dbReference>
<dbReference type="PATRIC" id="fig|1229909.8.peg.1130"/>
<dbReference type="KEGG" id="nir:NSED_05165"/>
<evidence type="ECO:0000256" key="4">
    <source>
        <dbReference type="PIRSR" id="PIRSR036979-1"/>
    </source>
</evidence>
<dbReference type="EMBL" id="CP003843">
    <property type="protein sequence ID" value="AFS82837.1"/>
    <property type="molecule type" value="Genomic_DNA"/>
</dbReference>
<dbReference type="InterPro" id="IPR020855">
    <property type="entry name" value="Ureohydrolase_Mn_BS"/>
</dbReference>
<dbReference type="PROSITE" id="PS51409">
    <property type="entry name" value="ARGINASE_2"/>
    <property type="match status" value="1"/>
</dbReference>
<feature type="binding site" evidence="4">
    <location>
        <position position="112"/>
    </location>
    <ligand>
        <name>Mn(2+)</name>
        <dbReference type="ChEBI" id="CHEBI:29035"/>
        <label>1</label>
    </ligand>
</feature>
<dbReference type="STRING" id="1229909.NSED_05165"/>
<keyword evidence="3 5" id="KW-0378">Hydrolase</keyword>
<dbReference type="NCBIfam" id="TIGR01230">
    <property type="entry name" value="agmatinase"/>
    <property type="match status" value="1"/>
</dbReference>
<gene>
    <name evidence="6" type="ORF">NSED_05165</name>
</gene>
<keyword evidence="2 4" id="KW-0479">Metal-binding</keyword>
<evidence type="ECO:0000256" key="1">
    <source>
        <dbReference type="ARBA" id="ARBA00009227"/>
    </source>
</evidence>
<keyword evidence="7" id="KW-1185">Reference proteome</keyword>
<dbReference type="InterPro" id="IPR006035">
    <property type="entry name" value="Ureohydrolase"/>
</dbReference>
<dbReference type="PANTHER" id="PTHR11358">
    <property type="entry name" value="ARGINASE/AGMATINASE"/>
    <property type="match status" value="1"/>
</dbReference>
<keyword evidence="4" id="KW-0464">Manganese</keyword>
<dbReference type="PROSITE" id="PS01053">
    <property type="entry name" value="ARGINASE_1"/>
    <property type="match status" value="1"/>
</dbReference>
<dbReference type="HOGENOM" id="CLU_039478_0_2_2"/>
<dbReference type="OrthoDB" id="7186at2157"/>
<dbReference type="Proteomes" id="UP000006100">
    <property type="component" value="Chromosome"/>
</dbReference>
<evidence type="ECO:0000313" key="7">
    <source>
        <dbReference type="Proteomes" id="UP000006100"/>
    </source>
</evidence>
<dbReference type="eggNOG" id="arCOG01700">
    <property type="taxonomic scope" value="Archaea"/>
</dbReference>
<reference evidence="6 7" key="1">
    <citation type="journal article" date="2012" name="J. Bacteriol.">
        <title>Draft Genome Sequence of an Ammonia-Oxidizing Archaeon, "Candidatus Nitrosopumilus sediminis" AR2, from Svalbard in the Arctic Circle.</title>
        <authorList>
            <person name="Park S.J."/>
            <person name="Kim J.G."/>
            <person name="Jung M.Y."/>
            <person name="Kim S.J."/>
            <person name="Cha I.T."/>
            <person name="Ghai R."/>
            <person name="Martin-Cuadrado A.B."/>
            <person name="Rodriguez-Valera F."/>
            <person name="Rhee S.K."/>
        </authorList>
    </citation>
    <scope>NUCLEOTIDE SEQUENCE [LARGE SCALE GENOMIC DNA]</scope>
    <source>
        <strain evidence="6 7">AR2</strain>
    </source>
</reference>
<dbReference type="Gene3D" id="3.40.800.10">
    <property type="entry name" value="Ureohydrolase domain"/>
    <property type="match status" value="1"/>
</dbReference>
<dbReference type="GeneID" id="13696828"/>
<sequence length="290" mass="32396">MSFLDLYMNKNPLITASDDDSEPVATIFGIPFDATHSYKPGCRFGPDSIRDSFNNIEIFHPELGIDLETVNIEDLGNTRHTVVASEMIDMIKKITTELVSKQRQLFILGGEHSITYGTYTSFPKETGYVVFDAHYDLRDEFADIKLSHASYLRRIVEERGSENILHVGARAFVKEELEFLTENKIKTITDKEIRDGKGPGLLKDYVSTFDTLYSSFDLDVLDPAFAPGVGNPEAVGITSRELFDMIHTFKETKVTGVDIVELNPYHDNGSTASLAAKIISTLIAINLSQK</sequence>
<evidence type="ECO:0000256" key="2">
    <source>
        <dbReference type="ARBA" id="ARBA00022723"/>
    </source>
</evidence>
<dbReference type="GO" id="GO:0046872">
    <property type="term" value="F:metal ion binding"/>
    <property type="evidence" value="ECO:0007669"/>
    <property type="project" value="UniProtKB-KW"/>
</dbReference>
<evidence type="ECO:0000256" key="3">
    <source>
        <dbReference type="ARBA" id="ARBA00022801"/>
    </source>
</evidence>
<feature type="binding site" evidence="4">
    <location>
        <position position="219"/>
    </location>
    <ligand>
        <name>Mn(2+)</name>
        <dbReference type="ChEBI" id="CHEBI:29035"/>
        <label>1</label>
    </ligand>
</feature>
<proteinExistence type="inferred from homology"/>
<accession>K0BCP4</accession>
<organism evidence="6 7">
    <name type="scientific">Candidatus Nitrosopumilus sediminis</name>
    <dbReference type="NCBI Taxonomy" id="1229909"/>
    <lineage>
        <taxon>Archaea</taxon>
        <taxon>Nitrososphaerota</taxon>
        <taxon>Nitrososphaeria</taxon>
        <taxon>Nitrosopumilales</taxon>
        <taxon>Nitrosopumilaceae</taxon>
        <taxon>Nitrosopumilus</taxon>
    </lineage>
</organism>
<dbReference type="GO" id="GO:0033389">
    <property type="term" value="P:putrescine biosynthetic process from arginine, via agmatine"/>
    <property type="evidence" value="ECO:0007669"/>
    <property type="project" value="TreeGrafter"/>
</dbReference>
<dbReference type="AlphaFoldDB" id="K0BCP4"/>
<dbReference type="GO" id="GO:0008783">
    <property type="term" value="F:agmatinase activity"/>
    <property type="evidence" value="ECO:0007669"/>
    <property type="project" value="TreeGrafter"/>
</dbReference>
<dbReference type="Pfam" id="PF00491">
    <property type="entry name" value="Arginase"/>
    <property type="match status" value="1"/>
</dbReference>
<dbReference type="SUPFAM" id="SSF52768">
    <property type="entry name" value="Arginase/deacetylase"/>
    <property type="match status" value="1"/>
</dbReference>
<name>K0BCP4_9ARCH</name>
<dbReference type="InterPro" id="IPR005925">
    <property type="entry name" value="Agmatinase-rel"/>
</dbReference>
<feature type="binding site" evidence="4">
    <location>
        <position position="134"/>
    </location>
    <ligand>
        <name>Mn(2+)</name>
        <dbReference type="ChEBI" id="CHEBI:29035"/>
        <label>1</label>
    </ligand>
</feature>
<dbReference type="InterPro" id="IPR023696">
    <property type="entry name" value="Ureohydrolase_dom_sf"/>
</dbReference>
<comment type="similarity">
    <text evidence="1">Belongs to the arginase family. Agmatinase subfamily.</text>
</comment>
<feature type="binding site" evidence="4">
    <location>
        <position position="217"/>
    </location>
    <ligand>
        <name>Mn(2+)</name>
        <dbReference type="ChEBI" id="CHEBI:29035"/>
        <label>1</label>
    </ligand>
</feature>